<dbReference type="AlphaFoldDB" id="A0A250JKM5"/>
<dbReference type="EMBL" id="CP022098">
    <property type="protein sequence ID" value="ATB44178.1"/>
    <property type="molecule type" value="Genomic_DNA"/>
</dbReference>
<evidence type="ECO:0000313" key="1">
    <source>
        <dbReference type="EMBL" id="ATB44178.1"/>
    </source>
</evidence>
<evidence type="ECO:0000313" key="2">
    <source>
        <dbReference type="Proteomes" id="UP000217257"/>
    </source>
</evidence>
<reference evidence="1 2" key="1">
    <citation type="submission" date="2017-06" db="EMBL/GenBank/DDBJ databases">
        <title>Sequencing and comparative analysis of myxobacterial genomes.</title>
        <authorList>
            <person name="Rupp O."/>
            <person name="Goesmann A."/>
            <person name="Sogaard-Andersen L."/>
        </authorList>
    </citation>
    <scope>NUCLEOTIDE SEQUENCE [LARGE SCALE GENOMIC DNA]</scope>
    <source>
        <strain evidence="1 2">DSM 52655</strain>
    </source>
</reference>
<proteinExistence type="predicted"/>
<dbReference type="KEGG" id="cfus:CYFUS_009660"/>
<organism evidence="1 2">
    <name type="scientific">Cystobacter fuscus</name>
    <dbReference type="NCBI Taxonomy" id="43"/>
    <lineage>
        <taxon>Bacteria</taxon>
        <taxon>Pseudomonadati</taxon>
        <taxon>Myxococcota</taxon>
        <taxon>Myxococcia</taxon>
        <taxon>Myxococcales</taxon>
        <taxon>Cystobacterineae</taxon>
        <taxon>Archangiaceae</taxon>
        <taxon>Cystobacter</taxon>
    </lineage>
</organism>
<sequence>MATSPDTLRARLEDRADLLEAARLRYRALRLMLRGFFWRDTLRTNLELLREVVCDQSEVDITLASVCRRAAAEEWPEDSASMVLLADVSRLREELVQLVARRLRTPTKPTVLAGALLLLEEELLAEGPLLGRRSWAQAVDLLPRNLPELRAACVAAEIFERVFKRPAPEGALPFSPAEADEVRRALPLADTAMEALWSRVHRFDPSGRLTDFLEKRARRVPVHTPRSGPELFLHAVFWTDLANSRLHTLLDARFSPVRPPEREWPELLGWLVEREGSPDARLSASDVLSEGRAGLLEVAAELASLSHSRPVGAWNEEAAWARLERAAHRAKGDQGPDMECLCDALHLFIRLRGQRETPARFFSVGRERSLSGFTPPSLAEELADLPGLVLLARTAAGRPAAERRRR</sequence>
<dbReference type="Proteomes" id="UP000217257">
    <property type="component" value="Chromosome"/>
</dbReference>
<protein>
    <submittedName>
        <fullName evidence="1">Uncharacterized protein</fullName>
    </submittedName>
</protein>
<dbReference type="RefSeq" id="WP_095991496.1">
    <property type="nucleotide sequence ID" value="NZ_CP022098.1"/>
</dbReference>
<gene>
    <name evidence="1" type="ORF">CYFUS_009660</name>
</gene>
<accession>A0A250JKM5</accession>
<name>A0A250JKM5_9BACT</name>